<evidence type="ECO:0000256" key="3">
    <source>
        <dbReference type="ARBA" id="ARBA00023027"/>
    </source>
</evidence>
<keyword evidence="8" id="KW-1185">Reference proteome</keyword>
<dbReference type="SUPFAM" id="SSF51735">
    <property type="entry name" value="NAD(P)-binding Rossmann-fold domains"/>
    <property type="match status" value="1"/>
</dbReference>
<protein>
    <submittedName>
        <fullName evidence="7">Dehydrogenase</fullName>
    </submittedName>
</protein>
<evidence type="ECO:0000259" key="6">
    <source>
        <dbReference type="Pfam" id="PF02826"/>
    </source>
</evidence>
<dbReference type="CDD" id="cd12175">
    <property type="entry name" value="2-Hacid_dh_11"/>
    <property type="match status" value="1"/>
</dbReference>
<dbReference type="InterPro" id="IPR006140">
    <property type="entry name" value="D-isomer_DH_NAD-bd"/>
</dbReference>
<dbReference type="RefSeq" id="WP_137095545.1">
    <property type="nucleotide sequence ID" value="NZ_SWMS01000008.1"/>
</dbReference>
<dbReference type="PROSITE" id="PS00671">
    <property type="entry name" value="D_2_HYDROXYACID_DH_3"/>
    <property type="match status" value="1"/>
</dbReference>
<evidence type="ECO:0000256" key="4">
    <source>
        <dbReference type="RuleBase" id="RU003719"/>
    </source>
</evidence>
<reference evidence="7 8" key="1">
    <citation type="journal article" date="2015" name="Antonie Van Leeuwenhoek">
        <title>Prauserella endophytica sp. nov., an endophytic actinobacterium isolated from Tamarix taklamakanensis.</title>
        <authorList>
            <person name="Liu J.M."/>
            <person name="Habden X."/>
            <person name="Guo L."/>
            <person name="Tuo L."/>
            <person name="Jiang Z.K."/>
            <person name="Liu S.W."/>
            <person name="Liu X.F."/>
            <person name="Chen L."/>
            <person name="Li R.F."/>
            <person name="Zhang Y.Q."/>
            <person name="Sun C.H."/>
        </authorList>
    </citation>
    <scope>NUCLEOTIDE SEQUENCE [LARGE SCALE GENOMIC DNA]</scope>
    <source>
        <strain evidence="7 8">CGMCC 4.7182</strain>
    </source>
</reference>
<dbReference type="InterPro" id="IPR029753">
    <property type="entry name" value="D-isomer_DH_CS"/>
</dbReference>
<evidence type="ECO:0000256" key="2">
    <source>
        <dbReference type="ARBA" id="ARBA00023002"/>
    </source>
</evidence>
<gene>
    <name evidence="7" type="ORF">FCN18_16655</name>
</gene>
<dbReference type="EMBL" id="SWMS01000008">
    <property type="protein sequence ID" value="TKG70519.1"/>
    <property type="molecule type" value="Genomic_DNA"/>
</dbReference>
<evidence type="ECO:0000313" key="8">
    <source>
        <dbReference type="Proteomes" id="UP000309992"/>
    </source>
</evidence>
<evidence type="ECO:0000256" key="1">
    <source>
        <dbReference type="ARBA" id="ARBA00005854"/>
    </source>
</evidence>
<organism evidence="7 8">
    <name type="scientific">Prauserella endophytica</name>
    <dbReference type="NCBI Taxonomy" id="1592324"/>
    <lineage>
        <taxon>Bacteria</taxon>
        <taxon>Bacillati</taxon>
        <taxon>Actinomycetota</taxon>
        <taxon>Actinomycetes</taxon>
        <taxon>Pseudonocardiales</taxon>
        <taxon>Pseudonocardiaceae</taxon>
        <taxon>Prauserella</taxon>
        <taxon>Prauserella coralliicola group</taxon>
    </lineage>
</organism>
<keyword evidence="3" id="KW-0520">NAD</keyword>
<dbReference type="Pfam" id="PF00389">
    <property type="entry name" value="2-Hacid_dh"/>
    <property type="match status" value="1"/>
</dbReference>
<dbReference type="Proteomes" id="UP000309992">
    <property type="component" value="Unassembled WGS sequence"/>
</dbReference>
<dbReference type="Pfam" id="PF02826">
    <property type="entry name" value="2-Hacid_dh_C"/>
    <property type="match status" value="1"/>
</dbReference>
<evidence type="ECO:0000313" key="7">
    <source>
        <dbReference type="EMBL" id="TKG70519.1"/>
    </source>
</evidence>
<comment type="similarity">
    <text evidence="1 4">Belongs to the D-isomer specific 2-hydroxyacid dehydrogenase family.</text>
</comment>
<dbReference type="PANTHER" id="PTHR10996:SF178">
    <property type="entry name" value="2-HYDROXYACID DEHYDROGENASE YGL185C-RELATED"/>
    <property type="match status" value="1"/>
</dbReference>
<proteinExistence type="inferred from homology"/>
<dbReference type="SUPFAM" id="SSF52283">
    <property type="entry name" value="Formate/glycerate dehydrogenase catalytic domain-like"/>
    <property type="match status" value="1"/>
</dbReference>
<dbReference type="Gene3D" id="3.40.50.720">
    <property type="entry name" value="NAD(P)-binding Rossmann-like Domain"/>
    <property type="match status" value="2"/>
</dbReference>
<comment type="caution">
    <text evidence="7">The sequence shown here is derived from an EMBL/GenBank/DDBJ whole genome shotgun (WGS) entry which is preliminary data.</text>
</comment>
<keyword evidence="2 4" id="KW-0560">Oxidoreductase</keyword>
<accession>A0ABY2S3Y9</accession>
<evidence type="ECO:0000259" key="5">
    <source>
        <dbReference type="Pfam" id="PF00389"/>
    </source>
</evidence>
<feature type="domain" description="D-isomer specific 2-hydroxyacid dehydrogenase catalytic" evidence="5">
    <location>
        <begin position="48"/>
        <end position="303"/>
    </location>
</feature>
<dbReference type="PANTHER" id="PTHR10996">
    <property type="entry name" value="2-HYDROXYACID DEHYDROGENASE-RELATED"/>
    <property type="match status" value="1"/>
</dbReference>
<dbReference type="InterPro" id="IPR006139">
    <property type="entry name" value="D-isomer_2_OHA_DH_cat_dom"/>
</dbReference>
<dbReference type="InterPro" id="IPR050223">
    <property type="entry name" value="D-isomer_2-hydroxyacid_DH"/>
</dbReference>
<name>A0ABY2S3Y9_9PSEU</name>
<dbReference type="InterPro" id="IPR036291">
    <property type="entry name" value="NAD(P)-bd_dom_sf"/>
</dbReference>
<sequence>MKPHVAFLDTYDTEVRAVITTAMPRGWRVTFPDEADRSVADVWFAGWTPIRAGDIAAAPRLRLIQKLGAGVDNIDVAAAERHGVAVARLAGGNAGAVAEHAVLLMLATLRGLIEFDGATRAGQWRKERARAVTRGLAGKQVGLVGFGAIGREVARRLAGFGTTVCYYDPRRPGAEVEAELRTRYRHLDELLATSDVVSLHVPLKPDTRHLLDGPRIARMKSGAVLVNTARGGVVDERALADALHRGRLAGAGVDTFEPEPPAPDSPLLSAPRVVVTPHQAGAIADNVVPMLRRAVGNVASFLDSGAVPCEDAVSMC</sequence>
<feature type="domain" description="D-isomer specific 2-hydroxyacid dehydrogenase NAD-binding" evidence="6">
    <location>
        <begin position="103"/>
        <end position="280"/>
    </location>
</feature>
<dbReference type="PROSITE" id="PS00670">
    <property type="entry name" value="D_2_HYDROXYACID_DH_2"/>
    <property type="match status" value="1"/>
</dbReference>